<dbReference type="Gene3D" id="3.30.910.20">
    <property type="entry name" value="Skp domain"/>
    <property type="match status" value="1"/>
</dbReference>
<dbReference type="AlphaFoldDB" id="A0A7V8SVY4"/>
<feature type="chain" id="PRO_5031112794" evidence="2">
    <location>
        <begin position="26"/>
        <end position="76"/>
    </location>
</feature>
<feature type="region of interest" description="Disordered" evidence="1">
    <location>
        <begin position="57"/>
        <end position="76"/>
    </location>
</feature>
<dbReference type="EMBL" id="JACDQQ010000488">
    <property type="protein sequence ID" value="MBA0084346.1"/>
    <property type="molecule type" value="Genomic_DNA"/>
</dbReference>
<reference evidence="3" key="1">
    <citation type="submission" date="2020-06" db="EMBL/GenBank/DDBJ databases">
        <title>Legume-microbial interactions unlock mineral nutrients during tropical forest succession.</title>
        <authorList>
            <person name="Epihov D.Z."/>
        </authorList>
    </citation>
    <scope>NUCLEOTIDE SEQUENCE [LARGE SCALE GENOMIC DNA]</scope>
    <source>
        <strain evidence="3">Pan2503</strain>
    </source>
</reference>
<feature type="non-terminal residue" evidence="3">
    <location>
        <position position="76"/>
    </location>
</feature>
<dbReference type="SUPFAM" id="SSF111384">
    <property type="entry name" value="OmpH-like"/>
    <property type="match status" value="1"/>
</dbReference>
<sequence length="76" mass="7911">MNFRMKLHTVALAAVGLLVVAVVRAQSPAASPAAPGKVGVINIRGAIGSTAEGKQAQAELQSQFAPRQTEIENMNK</sequence>
<protein>
    <submittedName>
        <fullName evidence="3">Uncharacterized protein</fullName>
    </submittedName>
</protein>
<name>A0A7V8SVY4_9BACT</name>
<gene>
    <name evidence="3" type="ORF">HRJ53_05055</name>
</gene>
<evidence type="ECO:0000313" key="3">
    <source>
        <dbReference type="EMBL" id="MBA0084346.1"/>
    </source>
</evidence>
<proteinExistence type="predicted"/>
<keyword evidence="4" id="KW-1185">Reference proteome</keyword>
<dbReference type="InterPro" id="IPR024930">
    <property type="entry name" value="Skp_dom_sf"/>
</dbReference>
<evidence type="ECO:0000256" key="2">
    <source>
        <dbReference type="SAM" id="SignalP"/>
    </source>
</evidence>
<comment type="caution">
    <text evidence="3">The sequence shown here is derived from an EMBL/GenBank/DDBJ whole genome shotgun (WGS) entry which is preliminary data.</text>
</comment>
<keyword evidence="2" id="KW-0732">Signal</keyword>
<accession>A0A7V8SVY4</accession>
<evidence type="ECO:0000313" key="4">
    <source>
        <dbReference type="Proteomes" id="UP000567293"/>
    </source>
</evidence>
<feature type="signal peptide" evidence="2">
    <location>
        <begin position="1"/>
        <end position="25"/>
    </location>
</feature>
<dbReference type="Proteomes" id="UP000567293">
    <property type="component" value="Unassembled WGS sequence"/>
</dbReference>
<organism evidence="3 4">
    <name type="scientific">Candidatus Acidiferrum panamense</name>
    <dbReference type="NCBI Taxonomy" id="2741543"/>
    <lineage>
        <taxon>Bacteria</taxon>
        <taxon>Pseudomonadati</taxon>
        <taxon>Acidobacteriota</taxon>
        <taxon>Terriglobia</taxon>
        <taxon>Candidatus Acidiferrales</taxon>
        <taxon>Candidatus Acidiferrum</taxon>
    </lineage>
</organism>
<evidence type="ECO:0000256" key="1">
    <source>
        <dbReference type="SAM" id="MobiDB-lite"/>
    </source>
</evidence>
<feature type="compositionally biased region" description="Polar residues" evidence="1">
    <location>
        <begin position="58"/>
        <end position="68"/>
    </location>
</feature>